<keyword evidence="12" id="KW-0007">Acetylation</keyword>
<dbReference type="CTD" id="8301"/>
<evidence type="ECO:0000313" key="24">
    <source>
        <dbReference type="Proteomes" id="UP000504640"/>
    </source>
</evidence>
<dbReference type="GO" id="GO:0030136">
    <property type="term" value="C:clathrin-coated vesicle"/>
    <property type="evidence" value="ECO:0007669"/>
    <property type="project" value="UniProtKB-SubCell"/>
</dbReference>
<feature type="region of interest" description="Disordered" evidence="22">
    <location>
        <begin position="509"/>
        <end position="531"/>
    </location>
</feature>
<dbReference type="AlphaFoldDB" id="A0A6J3JC79"/>
<reference evidence="25" key="1">
    <citation type="submission" date="2025-08" db="UniProtKB">
        <authorList>
            <consortium name="RefSeq"/>
        </authorList>
    </citation>
    <scope>IDENTIFICATION</scope>
    <source>
        <tissue evidence="25">Blood</tissue>
    </source>
</reference>
<evidence type="ECO:0000256" key="20">
    <source>
        <dbReference type="ARBA" id="ARBA00068054"/>
    </source>
</evidence>
<dbReference type="InterPro" id="IPR008942">
    <property type="entry name" value="ENTH_VHS"/>
</dbReference>
<dbReference type="GO" id="GO:0005905">
    <property type="term" value="C:clathrin-coated pit"/>
    <property type="evidence" value="ECO:0007669"/>
    <property type="project" value="UniProtKB-SubCell"/>
</dbReference>
<keyword evidence="9" id="KW-0597">Phosphoprotein</keyword>
<dbReference type="GO" id="GO:0048259">
    <property type="term" value="P:regulation of receptor-mediated endocytosis"/>
    <property type="evidence" value="ECO:0007669"/>
    <property type="project" value="UniProtKB-ARBA"/>
</dbReference>
<evidence type="ECO:0000313" key="25">
    <source>
        <dbReference type="RefSeq" id="XP_032151754.1"/>
    </source>
</evidence>
<evidence type="ECO:0000256" key="10">
    <source>
        <dbReference type="ARBA" id="ARBA00022583"/>
    </source>
</evidence>
<feature type="compositionally biased region" description="Low complexity" evidence="22">
    <location>
        <begin position="603"/>
        <end position="620"/>
    </location>
</feature>
<dbReference type="Gene3D" id="1.20.58.150">
    <property type="entry name" value="ANTH domain"/>
    <property type="match status" value="1"/>
</dbReference>
<protein>
    <recommendedName>
        <fullName evidence="20">Phosphatidylinositol-binding clathrin assembly protein</fullName>
    </recommendedName>
</protein>
<dbReference type="Proteomes" id="UP000504640">
    <property type="component" value="Unplaced"/>
</dbReference>
<dbReference type="GO" id="GO:0016185">
    <property type="term" value="P:synaptic vesicle budding from presynaptic endocytic zone membrane"/>
    <property type="evidence" value="ECO:0007669"/>
    <property type="project" value="TreeGrafter"/>
</dbReference>
<organism evidence="24 25">
    <name type="scientific">Sapajus apella</name>
    <name type="common">Brown-capped capuchin</name>
    <name type="synonym">Cebus apella</name>
    <dbReference type="NCBI Taxonomy" id="9515"/>
    <lineage>
        <taxon>Eukaryota</taxon>
        <taxon>Metazoa</taxon>
        <taxon>Chordata</taxon>
        <taxon>Craniata</taxon>
        <taxon>Vertebrata</taxon>
        <taxon>Euteleostomi</taxon>
        <taxon>Mammalia</taxon>
        <taxon>Eutheria</taxon>
        <taxon>Euarchontoglires</taxon>
        <taxon>Primates</taxon>
        <taxon>Haplorrhini</taxon>
        <taxon>Platyrrhini</taxon>
        <taxon>Cebidae</taxon>
        <taxon>Cebinae</taxon>
        <taxon>Sapajus</taxon>
    </lineage>
</organism>
<dbReference type="GeneID" id="116563246"/>
<evidence type="ECO:0000256" key="17">
    <source>
        <dbReference type="ARBA" id="ARBA00023329"/>
    </source>
</evidence>
<evidence type="ECO:0000256" key="22">
    <source>
        <dbReference type="SAM" id="MobiDB-lite"/>
    </source>
</evidence>
<evidence type="ECO:0000256" key="7">
    <source>
        <dbReference type="ARBA" id="ARBA00022475"/>
    </source>
</evidence>
<feature type="domain" description="ENTH" evidence="23">
    <location>
        <begin position="14"/>
        <end position="145"/>
    </location>
</feature>
<dbReference type="FunFam" id="1.20.58.150:FF:000001">
    <property type="entry name" value="phosphatidylinositol-binding clathrin assembly protein-like isoform X1"/>
    <property type="match status" value="1"/>
</dbReference>
<keyword evidence="24" id="KW-1185">Reference proteome</keyword>
<dbReference type="GO" id="GO:0008021">
    <property type="term" value="C:synaptic vesicle"/>
    <property type="evidence" value="ECO:0007669"/>
    <property type="project" value="TreeGrafter"/>
</dbReference>
<dbReference type="GO" id="GO:0072583">
    <property type="term" value="P:clathrin-dependent endocytosis"/>
    <property type="evidence" value="ECO:0007669"/>
    <property type="project" value="InterPro"/>
</dbReference>
<dbReference type="InterPro" id="IPR011417">
    <property type="entry name" value="ANTH_dom"/>
</dbReference>
<comment type="function">
    <text evidence="18">Cytoplasmic adapter protein that plays a critical role in clathrin-mediated endocytosis which is important in processes such as internalization of cell receptors, synaptic transmission or removal of apoptotic cells. Recruits AP-2 and attaches clathrin triskelions to the cytoplasmic side of plasma membrane leading to clathrin-coated vesicles (CCVs) assembly. Furthermore, regulates clathrin-coated vesicle size and maturation by directly sensing and driving membrane curvature. In addition to binding to clathrin, mediates the endocytosis of small R-SNARES (Soluble NSF Attachment Protein REceptors) between plasma membranes and endosomes including VAMP2, VAMP3, VAMP4, VAMP7 or VAMP8. In turn, PICALM-dependent SNARE endocytosis is required for the formation and maturation of autophagic precursors. Modulates thereby autophagy and the turnover of autophagy substrates such as MAPT/TAU or amyloid precursor protein cleaved C-terminal fragment (APP-CTF).</text>
</comment>
<dbReference type="PANTHER" id="PTHR22951:SF16">
    <property type="entry name" value="PHOSPHATIDYLINOSITOL-BINDING CLATHRIN ASSEMBLY PROTEIN"/>
    <property type="match status" value="1"/>
</dbReference>
<keyword evidence="13" id="KW-0333">Golgi apparatus</keyword>
<evidence type="ECO:0000256" key="14">
    <source>
        <dbReference type="ARBA" id="ARBA00023136"/>
    </source>
</evidence>
<keyword evidence="16" id="KW-0539">Nucleus</keyword>
<dbReference type="SUPFAM" id="SSF89009">
    <property type="entry name" value="GAT-like domain"/>
    <property type="match status" value="1"/>
</dbReference>
<evidence type="ECO:0000256" key="11">
    <source>
        <dbReference type="ARBA" id="ARBA00022843"/>
    </source>
</evidence>
<gene>
    <name evidence="25" type="primary">PICALM</name>
</gene>
<evidence type="ECO:0000256" key="5">
    <source>
        <dbReference type="ARBA" id="ARBA00004600"/>
    </source>
</evidence>
<feature type="coiled-coil region" evidence="21">
    <location>
        <begin position="321"/>
        <end position="348"/>
    </location>
</feature>
<keyword evidence="14" id="KW-0472">Membrane</keyword>
<dbReference type="PROSITE" id="PS50942">
    <property type="entry name" value="ENTH"/>
    <property type="match status" value="1"/>
</dbReference>
<evidence type="ECO:0000256" key="16">
    <source>
        <dbReference type="ARBA" id="ARBA00023242"/>
    </source>
</evidence>
<keyword evidence="10" id="KW-0254">Endocytosis</keyword>
<evidence type="ECO:0000256" key="12">
    <source>
        <dbReference type="ARBA" id="ARBA00022990"/>
    </source>
</evidence>
<dbReference type="Gene3D" id="1.25.40.90">
    <property type="match status" value="1"/>
</dbReference>
<keyword evidence="21" id="KW-0175">Coiled coil</keyword>
<evidence type="ECO:0000256" key="15">
    <source>
        <dbReference type="ARBA" id="ARBA00023176"/>
    </source>
</evidence>
<evidence type="ECO:0000256" key="4">
    <source>
        <dbReference type="ARBA" id="ARBA00004555"/>
    </source>
</evidence>
<evidence type="ECO:0000256" key="8">
    <source>
        <dbReference type="ARBA" id="ARBA00022499"/>
    </source>
</evidence>
<comment type="subunit">
    <text evidence="19">Binds to clathrin; involves primarily the C-terminal sequences, but the full-length protein is required for full binding capacity. Binds phosphatidylinositol 4,5- bisphosphate. Interacts with PIMREG; this interaction may change the subcellular location into the nucleus. Interacts with AP2A1 (via its alpha-appendage domain). Interacts (via N-terminus) with VAMP2; VAMP3; VAMP7 and VAMP8 (Via N-terminus). Interacts with LC3/MAP1LC3A.</text>
</comment>
<feature type="region of interest" description="Disordered" evidence="22">
    <location>
        <begin position="597"/>
        <end position="636"/>
    </location>
</feature>
<dbReference type="CDD" id="cd16985">
    <property type="entry name" value="ANTH_N_AP180"/>
    <property type="match status" value="1"/>
</dbReference>
<keyword evidence="17" id="KW-0968">Cytoplasmic vesicle</keyword>
<comment type="similarity">
    <text evidence="6">Belongs to the PICALM/SNAP91 family.</text>
</comment>
<evidence type="ECO:0000256" key="18">
    <source>
        <dbReference type="ARBA" id="ARBA00055144"/>
    </source>
</evidence>
<dbReference type="GO" id="GO:0005794">
    <property type="term" value="C:Golgi apparatus"/>
    <property type="evidence" value="ECO:0007669"/>
    <property type="project" value="UniProtKB-SubCell"/>
</dbReference>
<dbReference type="SUPFAM" id="SSF48464">
    <property type="entry name" value="ENTH/VHS domain"/>
    <property type="match status" value="1"/>
</dbReference>
<evidence type="ECO:0000256" key="13">
    <source>
        <dbReference type="ARBA" id="ARBA00023034"/>
    </source>
</evidence>
<accession>A0A6J3JC79</accession>
<evidence type="ECO:0000256" key="6">
    <source>
        <dbReference type="ARBA" id="ARBA00008011"/>
    </source>
</evidence>
<evidence type="ECO:0000256" key="1">
    <source>
        <dbReference type="ARBA" id="ARBA00004123"/>
    </source>
</evidence>
<keyword evidence="7" id="KW-1003">Cell membrane</keyword>
<name>A0A6J3JC79_SAPAP</name>
<keyword evidence="15" id="KW-0168">Coated pit</keyword>
<dbReference type="FunFam" id="1.25.40.90:FF:000001">
    <property type="entry name" value="phosphatidylinositol-binding clathrin assembly protein-like isoform X1"/>
    <property type="match status" value="1"/>
</dbReference>
<dbReference type="InterPro" id="IPR013809">
    <property type="entry name" value="ENTH"/>
</dbReference>
<dbReference type="PANTHER" id="PTHR22951">
    <property type="entry name" value="CLATHRIN ASSEMBLY PROTEIN"/>
    <property type="match status" value="1"/>
</dbReference>
<evidence type="ECO:0000256" key="2">
    <source>
        <dbReference type="ARBA" id="ARBA00004132"/>
    </source>
</evidence>
<evidence type="ECO:0000256" key="9">
    <source>
        <dbReference type="ARBA" id="ARBA00022553"/>
    </source>
</evidence>
<dbReference type="RefSeq" id="XP_032151754.1">
    <property type="nucleotide sequence ID" value="XM_032295863.1"/>
</dbReference>
<dbReference type="Pfam" id="PF07651">
    <property type="entry name" value="ANTH"/>
    <property type="match status" value="1"/>
</dbReference>
<keyword evidence="11" id="KW-0832">Ubl conjugation</keyword>
<dbReference type="GO" id="GO:0000149">
    <property type="term" value="F:SNARE binding"/>
    <property type="evidence" value="ECO:0007669"/>
    <property type="project" value="TreeGrafter"/>
</dbReference>
<proteinExistence type="inferred from homology"/>
<dbReference type="GO" id="GO:0048268">
    <property type="term" value="P:clathrin coat assembly"/>
    <property type="evidence" value="ECO:0007669"/>
    <property type="project" value="InterPro"/>
</dbReference>
<dbReference type="InterPro" id="IPR045192">
    <property type="entry name" value="AP180-like"/>
</dbReference>
<evidence type="ECO:0000256" key="21">
    <source>
        <dbReference type="SAM" id="Coils"/>
    </source>
</evidence>
<dbReference type="GO" id="GO:0005546">
    <property type="term" value="F:phosphatidylinositol-4,5-bisphosphate binding"/>
    <property type="evidence" value="ECO:0007669"/>
    <property type="project" value="TreeGrafter"/>
</dbReference>
<dbReference type="SMART" id="SM00273">
    <property type="entry name" value="ENTH"/>
    <property type="match status" value="1"/>
</dbReference>
<evidence type="ECO:0000256" key="19">
    <source>
        <dbReference type="ARBA" id="ARBA00061829"/>
    </source>
</evidence>
<dbReference type="GO" id="GO:0005545">
    <property type="term" value="F:1-phosphatidylinositol binding"/>
    <property type="evidence" value="ECO:0007669"/>
    <property type="project" value="InterPro"/>
</dbReference>
<dbReference type="GO" id="GO:0005634">
    <property type="term" value="C:nucleus"/>
    <property type="evidence" value="ECO:0007669"/>
    <property type="project" value="UniProtKB-SubCell"/>
</dbReference>
<evidence type="ECO:0000259" key="23">
    <source>
        <dbReference type="PROSITE" id="PS50942"/>
    </source>
</evidence>
<keyword evidence="8" id="KW-1017">Isopeptide bond</keyword>
<comment type="subcellular location">
    <subcellularLocation>
        <location evidence="3">Cell membrane</location>
    </subcellularLocation>
    <subcellularLocation>
        <location evidence="2">Cytoplasmic vesicle</location>
        <location evidence="2">Clathrin-coated vesicle</location>
    </subcellularLocation>
    <subcellularLocation>
        <location evidence="4">Golgi apparatus</location>
    </subcellularLocation>
    <subcellularLocation>
        <location evidence="5">Membrane</location>
        <location evidence="5">Clathrin-coated pit</location>
    </subcellularLocation>
    <subcellularLocation>
        <location evidence="1">Nucleus</location>
    </subcellularLocation>
</comment>
<evidence type="ECO:0000256" key="3">
    <source>
        <dbReference type="ARBA" id="ARBA00004236"/>
    </source>
</evidence>
<sequence>MSGQSLTDRITAAQHSVTGSAVSKTVCKATTHEIMGPKKKHLDYLIQCTNEMNVNIPQLADSLFERTTNSSWVVVFKSLITTHHLMVYGNERFIQYLASRNTLFNLSNFLDKSGLQGYDMSTFIRRYSRYLNEKAVSYRQVAFDFTKVKRGADGVMRTMNTEKLLKTVPIIQNQMDALLDFNVNSNELTNGVINAAFMLLFKDAIRLFAAYNEGIINLLEKYFDMKKNQCKEGLDIYKKFLTRMTRISEFLKVAEQVGIDRGDIPDLSQAPSSLLDALEQHLASLEGKKIKDSTAASRATTLSNAVSSLASTGLSLTKVDEREKQAALEEEQARLKALKEQRLKELAKKPHTSLTTAASPVSTSAGGIMTAPAIDIFSTPSSSNSTSKLPNDLLDLQQPTFHPSVHSMSTASQVASTWGGFTPSPVAQPHPSAGLNVDFESVFGNKSTNVIVDSGGFDELGGLLKPTVASQNQSLPVAKLPPNKLVSDDLDSSLANLVGNLGIGNGTTKNDVNWSQPGEKKLTGGSNWQPKVAPTTAWNAATMNGMHFPQYAPPVMAYPATTPTGMIGYGIPPQMGSVPVMTQPTLIYSQPVMRPPNPFGPVSGAQLSAASSPSSQSPHRASGKDPFAELSLEDFL</sequence>
<dbReference type="GO" id="GO:0032050">
    <property type="term" value="F:clathrin heavy chain binding"/>
    <property type="evidence" value="ECO:0007669"/>
    <property type="project" value="TreeGrafter"/>
</dbReference>
<dbReference type="InterPro" id="IPR014712">
    <property type="entry name" value="ANTH_dom_sf"/>
</dbReference>
<dbReference type="GO" id="GO:0098894">
    <property type="term" value="C:extrinsic component of presynaptic endocytic zone membrane"/>
    <property type="evidence" value="ECO:0007669"/>
    <property type="project" value="TreeGrafter"/>
</dbReference>